<dbReference type="AlphaFoldDB" id="A0AAD8Q503"/>
<feature type="region of interest" description="Disordered" evidence="1">
    <location>
        <begin position="75"/>
        <end position="111"/>
    </location>
</feature>
<name>A0AAD8Q503_9PEZI</name>
<evidence type="ECO:0000313" key="3">
    <source>
        <dbReference type="Proteomes" id="UP001230504"/>
    </source>
</evidence>
<comment type="caution">
    <text evidence="2">The sequence shown here is derived from an EMBL/GenBank/DDBJ whole genome shotgun (WGS) entry which is preliminary data.</text>
</comment>
<dbReference type="InterPro" id="IPR035979">
    <property type="entry name" value="RBD_domain_sf"/>
</dbReference>
<dbReference type="GO" id="GO:0003676">
    <property type="term" value="F:nucleic acid binding"/>
    <property type="evidence" value="ECO:0007669"/>
    <property type="project" value="InterPro"/>
</dbReference>
<dbReference type="EMBL" id="JAHLJV010000016">
    <property type="protein sequence ID" value="KAK1595227.1"/>
    <property type="molecule type" value="Genomic_DNA"/>
</dbReference>
<sequence>MASFIGTTVSIDRTYLDTLIGRVQSHAGDDIPSAHPTITIARVEYDTLVKAAREFSNLRRNLMRGGVAEETLAVLTSDESNWDEDSARQQTDAPASADPQDATQRSIHKPQVTAVTAVRGPQGGPYNGKLSVPQSVKQGWADDEPTTRGIPEATASPMEAEHGLVHQEDARLSVQPQFERMATRTILISNLAEGTAHADVTDVVRGGQLLDIFLRTHDRSAQVSFLHASDARAFLEYTRRHDLYIRHKRVDVRWSERQFILPGHVASKIGIGATRNLVVRRCDPGLTEEGIRDDLEHIHNLVVVQVTFSGGSCHISTNSVHNAMFARTCMMSRQKYKRSRVEWDVDECAQPLEVTQTHRVQPYVLSSKQPMNPMANRFEVLKLDANDDDEENIPPGYHPQVSMDIMV</sequence>
<organism evidence="2 3">
    <name type="scientific">Colletotrichum navitas</name>
    <dbReference type="NCBI Taxonomy" id="681940"/>
    <lineage>
        <taxon>Eukaryota</taxon>
        <taxon>Fungi</taxon>
        <taxon>Dikarya</taxon>
        <taxon>Ascomycota</taxon>
        <taxon>Pezizomycotina</taxon>
        <taxon>Sordariomycetes</taxon>
        <taxon>Hypocreomycetidae</taxon>
        <taxon>Glomerellales</taxon>
        <taxon>Glomerellaceae</taxon>
        <taxon>Colletotrichum</taxon>
        <taxon>Colletotrichum graminicola species complex</taxon>
    </lineage>
</organism>
<dbReference type="Gene3D" id="3.30.70.330">
    <property type="match status" value="1"/>
</dbReference>
<dbReference type="CDD" id="cd12261">
    <property type="entry name" value="RRM1_3_MRN1"/>
    <property type="match status" value="1"/>
</dbReference>
<evidence type="ECO:0000256" key="1">
    <source>
        <dbReference type="SAM" id="MobiDB-lite"/>
    </source>
</evidence>
<proteinExistence type="predicted"/>
<reference evidence="2" key="1">
    <citation type="submission" date="2021-06" db="EMBL/GenBank/DDBJ databases">
        <title>Comparative genomics, transcriptomics and evolutionary studies reveal genomic signatures of adaptation to plant cell wall in hemibiotrophic fungi.</title>
        <authorList>
            <consortium name="DOE Joint Genome Institute"/>
            <person name="Baroncelli R."/>
            <person name="Diaz J.F."/>
            <person name="Benocci T."/>
            <person name="Peng M."/>
            <person name="Battaglia E."/>
            <person name="Haridas S."/>
            <person name="Andreopoulos W."/>
            <person name="Labutti K."/>
            <person name="Pangilinan J."/>
            <person name="Floch G.L."/>
            <person name="Makela M.R."/>
            <person name="Henrissat B."/>
            <person name="Grigoriev I.V."/>
            <person name="Crouch J.A."/>
            <person name="De Vries R.P."/>
            <person name="Sukno S.A."/>
            <person name="Thon M.R."/>
        </authorList>
    </citation>
    <scope>NUCLEOTIDE SEQUENCE</scope>
    <source>
        <strain evidence="2">CBS 125086</strain>
    </source>
</reference>
<evidence type="ECO:0000313" key="2">
    <source>
        <dbReference type="EMBL" id="KAK1595227.1"/>
    </source>
</evidence>
<gene>
    <name evidence="2" type="ORF">LY79DRAFT_511301</name>
</gene>
<dbReference type="Proteomes" id="UP001230504">
    <property type="component" value="Unassembled WGS sequence"/>
</dbReference>
<dbReference type="InterPro" id="IPR012677">
    <property type="entry name" value="Nucleotide-bd_a/b_plait_sf"/>
</dbReference>
<dbReference type="SUPFAM" id="SSF54928">
    <property type="entry name" value="RNA-binding domain, RBD"/>
    <property type="match status" value="1"/>
</dbReference>
<protein>
    <recommendedName>
        <fullName evidence="4">Negative regulator of differentiation 1</fullName>
    </recommendedName>
</protein>
<accession>A0AAD8Q503</accession>
<evidence type="ECO:0008006" key="4">
    <source>
        <dbReference type="Google" id="ProtNLM"/>
    </source>
</evidence>
<dbReference type="GeneID" id="85438490"/>
<dbReference type="RefSeq" id="XP_060416274.1">
    <property type="nucleotide sequence ID" value="XM_060554250.1"/>
</dbReference>
<keyword evidence="3" id="KW-1185">Reference proteome</keyword>